<dbReference type="EMBL" id="BSXT01001258">
    <property type="protein sequence ID" value="GMF40591.1"/>
    <property type="molecule type" value="Genomic_DNA"/>
</dbReference>
<proteinExistence type="predicted"/>
<keyword evidence="2" id="KW-1185">Reference proteome</keyword>
<dbReference type="AlphaFoldDB" id="A0A9W7CRY6"/>
<sequence length="98" mass="10610">MRGIHPLQVRVSAITLGDGDPQGSDLLLSILDLPLEIISVTEGCDNLSISLRPSDGSLDLQLGDTLAERGDERRRLLGQVQQSISLQRHDVELTPEVG</sequence>
<comment type="caution">
    <text evidence="1">The sequence shown here is derived from an EMBL/GenBank/DDBJ whole genome shotgun (WGS) entry which is preliminary data.</text>
</comment>
<evidence type="ECO:0000313" key="2">
    <source>
        <dbReference type="Proteomes" id="UP001165121"/>
    </source>
</evidence>
<name>A0A9W7CRY6_9STRA</name>
<gene>
    <name evidence="1" type="ORF">Pfra01_001250900</name>
</gene>
<organism evidence="1 2">
    <name type="scientific">Phytophthora fragariaefolia</name>
    <dbReference type="NCBI Taxonomy" id="1490495"/>
    <lineage>
        <taxon>Eukaryota</taxon>
        <taxon>Sar</taxon>
        <taxon>Stramenopiles</taxon>
        <taxon>Oomycota</taxon>
        <taxon>Peronosporomycetes</taxon>
        <taxon>Peronosporales</taxon>
        <taxon>Peronosporaceae</taxon>
        <taxon>Phytophthora</taxon>
    </lineage>
</organism>
<protein>
    <submittedName>
        <fullName evidence="1">Unnamed protein product</fullName>
    </submittedName>
</protein>
<evidence type="ECO:0000313" key="1">
    <source>
        <dbReference type="EMBL" id="GMF40591.1"/>
    </source>
</evidence>
<accession>A0A9W7CRY6</accession>
<dbReference type="Proteomes" id="UP001165121">
    <property type="component" value="Unassembled WGS sequence"/>
</dbReference>
<reference evidence="1" key="1">
    <citation type="submission" date="2023-04" db="EMBL/GenBank/DDBJ databases">
        <title>Phytophthora fragariaefolia NBRC 109709.</title>
        <authorList>
            <person name="Ichikawa N."/>
            <person name="Sato H."/>
            <person name="Tonouchi N."/>
        </authorList>
    </citation>
    <scope>NUCLEOTIDE SEQUENCE</scope>
    <source>
        <strain evidence="1">NBRC 109709</strain>
    </source>
</reference>